<feature type="domain" description="RapZ-like N-terminal" evidence="5">
    <location>
        <begin position="1"/>
        <end position="155"/>
    </location>
</feature>
<feature type="region of interest" description="RNA-binding" evidence="4">
    <location>
        <begin position="266"/>
        <end position="281"/>
    </location>
</feature>
<sequence>MLLMIISGRSGSGKSVALRAVEDMGFYCVDNLPIVLLPDLARLLAERYISAAVSIDIRNMPKHPGVFEKVLLNLPDLFIPQLLFLDADSNTLIRRYSDTRRLHPLSKQHISLENAIEEENILLSPLRSRADLMINTSELSVHQLTEILRARLSGKRKRELTIVFESFGFKYGIPIDADYVFDVRFLPNPHWHPELRSMTGCDQPVTKFLKQQMEVYNFISHTCKYLELWLPMLEKNNRSYLTIAIGCTGGQHRSVYVVNQLADYFRSYGKTVQSRHRALEK</sequence>
<dbReference type="InterPro" id="IPR053931">
    <property type="entry name" value="RapZ_C"/>
</dbReference>
<comment type="similarity">
    <text evidence="4">Belongs to the RapZ-like family. RapZ subfamily.</text>
</comment>
<accession>A0A451D9E8</accession>
<feature type="binding site" evidence="4">
    <location>
        <begin position="8"/>
        <end position="15"/>
    </location>
    <ligand>
        <name>ATP</name>
        <dbReference type="ChEBI" id="CHEBI:30616"/>
    </ligand>
</feature>
<dbReference type="Pfam" id="PF22740">
    <property type="entry name" value="PapZ_C"/>
    <property type="match status" value="1"/>
</dbReference>
<dbReference type="Pfam" id="PF03668">
    <property type="entry name" value="RapZ-like_N"/>
    <property type="match status" value="1"/>
</dbReference>
<name>A0A451D9E8_9GAMM</name>
<keyword evidence="2 4" id="KW-0067">ATP-binding</keyword>
<dbReference type="Proteomes" id="UP000294368">
    <property type="component" value="Chromosome"/>
</dbReference>
<dbReference type="EMBL" id="LR217715">
    <property type="protein sequence ID" value="VFP82841.1"/>
    <property type="molecule type" value="Genomic_DNA"/>
</dbReference>
<dbReference type="GO" id="GO:0003723">
    <property type="term" value="F:RNA binding"/>
    <property type="evidence" value="ECO:0007669"/>
    <property type="project" value="UniProtKB-KW"/>
</dbReference>
<dbReference type="InterPro" id="IPR027417">
    <property type="entry name" value="P-loop_NTPase"/>
</dbReference>
<dbReference type="NCBIfam" id="NF003828">
    <property type="entry name" value="PRK05416.1"/>
    <property type="match status" value="1"/>
</dbReference>
<keyword evidence="1 4" id="KW-0547">Nucleotide-binding</keyword>
<evidence type="ECO:0000259" key="5">
    <source>
        <dbReference type="Pfam" id="PF03668"/>
    </source>
</evidence>
<dbReference type="PANTHER" id="PTHR30448:SF0">
    <property type="entry name" value="RNASE ADAPTER PROTEIN RAPZ"/>
    <property type="match status" value="1"/>
</dbReference>
<evidence type="ECO:0000256" key="4">
    <source>
        <dbReference type="HAMAP-Rule" id="MF_00636"/>
    </source>
</evidence>
<comment type="function">
    <text evidence="4">Modulates the synthesis of GlmS, by affecting the processing and stability of the regulatory small RNA GlmZ. When glucosamine-6-phosphate (GlcN6P) concentrations are high in the cell, RapZ binds GlmZ and targets it to cleavage by RNase E. Consequently, GlmZ is inactivated and unable to activate GlmS synthesis. Under low GlcN6P concentrations, RapZ is sequestered and inactivated by an other regulatory small RNA, GlmY, preventing GlmZ degradation and leading to synthesis of GlmS.</text>
</comment>
<dbReference type="PIRSF" id="PIRSF005052">
    <property type="entry name" value="P-loopkin"/>
    <property type="match status" value="1"/>
</dbReference>
<dbReference type="InterPro" id="IPR005337">
    <property type="entry name" value="RapZ-like"/>
</dbReference>
<dbReference type="InterPro" id="IPR053930">
    <property type="entry name" value="RapZ-like_N"/>
</dbReference>
<proteinExistence type="inferred from homology"/>
<dbReference type="GO" id="GO:0005524">
    <property type="term" value="F:ATP binding"/>
    <property type="evidence" value="ECO:0007669"/>
    <property type="project" value="UniProtKB-UniRule"/>
</dbReference>
<keyword evidence="4" id="KW-0694">RNA-binding</keyword>
<evidence type="ECO:0000313" key="8">
    <source>
        <dbReference type="Proteomes" id="UP000294368"/>
    </source>
</evidence>
<evidence type="ECO:0000313" key="7">
    <source>
        <dbReference type="EMBL" id="VFP82841.1"/>
    </source>
</evidence>
<dbReference type="SUPFAM" id="SSF52540">
    <property type="entry name" value="P-loop containing nucleoside triphosphate hydrolases"/>
    <property type="match status" value="1"/>
</dbReference>
<evidence type="ECO:0000256" key="2">
    <source>
        <dbReference type="ARBA" id="ARBA00022840"/>
    </source>
</evidence>
<reference evidence="7 8" key="1">
    <citation type="submission" date="2019-02" db="EMBL/GenBank/DDBJ databases">
        <authorList>
            <person name="Manzano-Marin A."/>
            <person name="Manzano-Marin A."/>
        </authorList>
    </citation>
    <scope>NUCLEOTIDE SEQUENCE [LARGE SCALE GENOMIC DNA]</scope>
    <source>
        <strain evidence="7 8">ErCikochiana</strain>
    </source>
</reference>
<dbReference type="RefSeq" id="WP_157988271.1">
    <property type="nucleotide sequence ID" value="NZ_LR217715.1"/>
</dbReference>
<feature type="domain" description="RapZ C-terminal" evidence="6">
    <location>
        <begin position="161"/>
        <end position="279"/>
    </location>
</feature>
<feature type="binding site" evidence="4">
    <location>
        <begin position="56"/>
        <end position="59"/>
    </location>
    <ligand>
        <name>GTP</name>
        <dbReference type="ChEBI" id="CHEBI:37565"/>
    </ligand>
</feature>
<dbReference type="OrthoDB" id="9784461at2"/>
<protein>
    <recommendedName>
        <fullName evidence="4">RNase adapter protein RapZ</fullName>
    </recommendedName>
</protein>
<keyword evidence="3 4" id="KW-0342">GTP-binding</keyword>
<evidence type="ECO:0000259" key="6">
    <source>
        <dbReference type="Pfam" id="PF22740"/>
    </source>
</evidence>
<gene>
    <name evidence="4 7" type="primary">rapZ</name>
    <name evidence="7" type="ORF">ERCIKOCA2762_091</name>
</gene>
<dbReference type="AlphaFoldDB" id="A0A451D9E8"/>
<evidence type="ECO:0000256" key="1">
    <source>
        <dbReference type="ARBA" id="ARBA00022741"/>
    </source>
</evidence>
<dbReference type="GO" id="GO:0005525">
    <property type="term" value="F:GTP binding"/>
    <property type="evidence" value="ECO:0007669"/>
    <property type="project" value="UniProtKB-UniRule"/>
</dbReference>
<dbReference type="HAMAP" id="MF_00636">
    <property type="entry name" value="RapZ_like"/>
    <property type="match status" value="1"/>
</dbReference>
<comment type="subunit">
    <text evidence="4">Homotrimer.</text>
</comment>
<evidence type="ECO:0000256" key="3">
    <source>
        <dbReference type="ARBA" id="ARBA00023134"/>
    </source>
</evidence>
<organism evidence="7 8">
    <name type="scientific">Candidatus Erwinia haradaeae</name>
    <dbReference type="NCBI Taxonomy" id="1922217"/>
    <lineage>
        <taxon>Bacteria</taxon>
        <taxon>Pseudomonadati</taxon>
        <taxon>Pseudomonadota</taxon>
        <taxon>Gammaproteobacteria</taxon>
        <taxon>Enterobacterales</taxon>
        <taxon>Erwiniaceae</taxon>
        <taxon>Erwinia</taxon>
    </lineage>
</organism>
<dbReference type="PANTHER" id="PTHR30448">
    <property type="entry name" value="RNASE ADAPTER PROTEIN RAPZ"/>
    <property type="match status" value="1"/>
</dbReference>